<protein>
    <submittedName>
        <fullName evidence="2">Uncharacterized protein</fullName>
    </submittedName>
</protein>
<name>A0ABU3F163_9ENTE</name>
<feature type="compositionally biased region" description="Basic and acidic residues" evidence="1">
    <location>
        <begin position="77"/>
        <end position="102"/>
    </location>
</feature>
<dbReference type="EMBL" id="JARPYI010000008">
    <property type="protein sequence ID" value="MDT2600855.1"/>
    <property type="molecule type" value="Genomic_DNA"/>
</dbReference>
<proteinExistence type="predicted"/>
<evidence type="ECO:0000313" key="2">
    <source>
        <dbReference type="EMBL" id="MDT2600855.1"/>
    </source>
</evidence>
<organism evidence="2 3">
    <name type="scientific">Enterococcus hulanensis</name>
    <dbReference type="NCBI Taxonomy" id="2559929"/>
    <lineage>
        <taxon>Bacteria</taxon>
        <taxon>Bacillati</taxon>
        <taxon>Bacillota</taxon>
        <taxon>Bacilli</taxon>
        <taxon>Lactobacillales</taxon>
        <taxon>Enterococcaceae</taxon>
        <taxon>Enterococcus</taxon>
    </lineage>
</organism>
<reference evidence="2 3" key="1">
    <citation type="submission" date="2023-03" db="EMBL/GenBank/DDBJ databases">
        <authorList>
            <person name="Shen W."/>
            <person name="Cai J."/>
        </authorList>
    </citation>
    <scope>NUCLEOTIDE SEQUENCE [LARGE SCALE GENOMIC DNA]</scope>
    <source>
        <strain evidence="2 3">D6-4</strain>
    </source>
</reference>
<comment type="caution">
    <text evidence="2">The sequence shown here is derived from an EMBL/GenBank/DDBJ whole genome shotgun (WGS) entry which is preliminary data.</text>
</comment>
<sequence>MNKNLLIALTLPSMMFYQSNAPIIYSSEKLIAQVKEEQAMRTFDLSDTGNTLIVSNDRIEEKRESAASTESVEPDQPPDHSQRTENDSSEKTESTDSKKTETSKTTGVLPKTNQKAAEHKKNSNEILETIEQKISALPITVPPSDKNGERELVRMLASMSGTILYGTKMTETNRQEYITF</sequence>
<feature type="region of interest" description="Disordered" evidence="1">
    <location>
        <begin position="54"/>
        <end position="124"/>
    </location>
</feature>
<dbReference type="RefSeq" id="WP_311823026.1">
    <property type="nucleotide sequence ID" value="NZ_JARPYF010000008.1"/>
</dbReference>
<keyword evidence="3" id="KW-1185">Reference proteome</keyword>
<evidence type="ECO:0000256" key="1">
    <source>
        <dbReference type="SAM" id="MobiDB-lite"/>
    </source>
</evidence>
<accession>A0ABU3F163</accession>
<dbReference type="Proteomes" id="UP001252875">
    <property type="component" value="Unassembled WGS sequence"/>
</dbReference>
<evidence type="ECO:0000313" key="3">
    <source>
        <dbReference type="Proteomes" id="UP001252875"/>
    </source>
</evidence>
<gene>
    <name evidence="2" type="ORF">P7D85_13800</name>
</gene>